<dbReference type="EMBL" id="QPIX01000018">
    <property type="protein sequence ID" value="RCW19806.1"/>
    <property type="molecule type" value="Genomic_DNA"/>
</dbReference>
<feature type="coiled-coil region" evidence="1">
    <location>
        <begin position="31"/>
        <end position="62"/>
    </location>
</feature>
<evidence type="ECO:0000313" key="4">
    <source>
        <dbReference type="Proteomes" id="UP000252582"/>
    </source>
</evidence>
<keyword evidence="1" id="KW-0175">Coiled coil</keyword>
<evidence type="ECO:0000313" key="3">
    <source>
        <dbReference type="EMBL" id="RCW19806.1"/>
    </source>
</evidence>
<sequence>MSAPIHLLSTDALGDIRDRLARLTSRIGDTAHEAQTRMKWHQRKLEQIEQRLRAELADARKSWKALGKDKEDQGEWQRVKDAHDALRRFRKVALECEEARRNYKRAVARMATAGTDGSRSAFLGIDTLVGDVASYRAIKSSDGTSPSTAPPTTARASAKSDMSPNATSNGLPQGFSWISITKISGDDLVIDPKEFKKVPYVRMRSGLETLRDRLLPALALNPTMTRDDAVRLDSEAGTDYTAEGFIHPRSVVAAWDAFLDPRREAEVVVVEERADGTVTVVNGRHRLGVARALGMDMVPCRILGNANEP</sequence>
<dbReference type="Proteomes" id="UP000252582">
    <property type="component" value="Unassembled WGS sequence"/>
</dbReference>
<proteinExistence type="predicted"/>
<evidence type="ECO:0000256" key="1">
    <source>
        <dbReference type="SAM" id="Coils"/>
    </source>
</evidence>
<dbReference type="AlphaFoldDB" id="A0A6I7HHH7"/>
<feature type="region of interest" description="Disordered" evidence="2">
    <location>
        <begin position="139"/>
        <end position="168"/>
    </location>
</feature>
<organism evidence="3 4">
    <name type="scientific">Ciceribacter lividus</name>
    <dbReference type="NCBI Taxonomy" id="1197950"/>
    <lineage>
        <taxon>Bacteria</taxon>
        <taxon>Pseudomonadati</taxon>
        <taxon>Pseudomonadota</taxon>
        <taxon>Alphaproteobacteria</taxon>
        <taxon>Hyphomicrobiales</taxon>
        <taxon>Rhizobiaceae</taxon>
        <taxon>Ciceribacter</taxon>
    </lineage>
</organism>
<feature type="compositionally biased region" description="Low complexity" evidence="2">
    <location>
        <begin position="144"/>
        <end position="160"/>
    </location>
</feature>
<accession>A0A6I7HHH7</accession>
<protein>
    <submittedName>
        <fullName evidence="3">Uncharacterized protein</fullName>
    </submittedName>
</protein>
<reference evidence="3 4" key="1">
    <citation type="submission" date="2018-07" db="EMBL/GenBank/DDBJ databases">
        <title>Genomic Encyclopedia of Type Strains, Phase IV (KMG-IV): sequencing the most valuable type-strain genomes for metagenomic binning, comparative biology and taxonomic classification.</title>
        <authorList>
            <person name="Goeker M."/>
        </authorList>
    </citation>
    <scope>NUCLEOTIDE SEQUENCE [LARGE SCALE GENOMIC DNA]</scope>
    <source>
        <strain evidence="3 4">DSM 25528</strain>
    </source>
</reference>
<comment type="caution">
    <text evidence="3">The sequence shown here is derived from an EMBL/GenBank/DDBJ whole genome shotgun (WGS) entry which is preliminary data.</text>
</comment>
<dbReference type="RefSeq" id="WP_114365274.1">
    <property type="nucleotide sequence ID" value="NZ_QPIX01000018.1"/>
</dbReference>
<keyword evidence="4" id="KW-1185">Reference proteome</keyword>
<gene>
    <name evidence="3" type="ORF">DFR48_11811</name>
</gene>
<name>A0A6I7HHH7_9HYPH</name>
<evidence type="ECO:0000256" key="2">
    <source>
        <dbReference type="SAM" id="MobiDB-lite"/>
    </source>
</evidence>